<dbReference type="NCBIfam" id="TIGR03798">
    <property type="entry name" value="leader_Nif11"/>
    <property type="match status" value="1"/>
</dbReference>
<organism evidence="3 4">
    <name type="scientific">Anoxynatronum sibiricum</name>
    <dbReference type="NCBI Taxonomy" id="210623"/>
    <lineage>
        <taxon>Bacteria</taxon>
        <taxon>Bacillati</taxon>
        <taxon>Bacillota</taxon>
        <taxon>Clostridia</taxon>
        <taxon>Eubacteriales</taxon>
        <taxon>Clostridiaceae</taxon>
        <taxon>Anoxynatronum</taxon>
    </lineage>
</organism>
<proteinExistence type="predicted"/>
<accession>A0ABU9VYG2</accession>
<feature type="transmembrane region" description="Helical" evidence="1">
    <location>
        <begin position="78"/>
        <end position="104"/>
    </location>
</feature>
<evidence type="ECO:0000256" key="1">
    <source>
        <dbReference type="SAM" id="Phobius"/>
    </source>
</evidence>
<dbReference type="Pfam" id="PF07862">
    <property type="entry name" value="Nif11"/>
    <property type="match status" value="1"/>
</dbReference>
<keyword evidence="4" id="KW-1185">Reference proteome</keyword>
<keyword evidence="1" id="KW-0472">Membrane</keyword>
<evidence type="ECO:0000313" key="3">
    <source>
        <dbReference type="EMBL" id="MEN1761411.1"/>
    </source>
</evidence>
<sequence length="109" mass="12094">MEERMMLLKQKLEADEQLVEKLMQQETSEDVQALLKENGVDLTIEEVNEIREVLLKLMDRMSEGELSEEDLAEVTGGIGVLAAVGIGMAIYSLLGAGGLATTIATRWRW</sequence>
<dbReference type="EMBL" id="JBCITM010000015">
    <property type="protein sequence ID" value="MEN1761411.1"/>
    <property type="molecule type" value="Genomic_DNA"/>
</dbReference>
<dbReference type="InterPro" id="IPR022516">
    <property type="entry name" value="CHP03798_Ocin"/>
</dbReference>
<dbReference type="Proteomes" id="UP001407405">
    <property type="component" value="Unassembled WGS sequence"/>
</dbReference>
<name>A0ABU9VYG2_9CLOT</name>
<dbReference type="RefSeq" id="WP_343186702.1">
    <property type="nucleotide sequence ID" value="NZ_JBCITM010000015.1"/>
</dbReference>
<gene>
    <name evidence="3" type="ORF">AAIG11_13040</name>
</gene>
<reference evidence="3 4" key="1">
    <citation type="submission" date="2024-04" db="EMBL/GenBank/DDBJ databases">
        <title>Genome sequencing and metabolic network reconstruction of aminoacids and betaine degradation by Anoxynatronum sibiricum.</title>
        <authorList>
            <person name="Detkova E.N."/>
            <person name="Boltjanskaja Y.V."/>
            <person name="Mardanov A.V."/>
            <person name="Kevbrin V."/>
        </authorList>
    </citation>
    <scope>NUCLEOTIDE SEQUENCE [LARGE SCALE GENOMIC DNA]</scope>
    <source>
        <strain evidence="3 4">Z-7981</strain>
    </source>
</reference>
<dbReference type="InterPro" id="IPR012903">
    <property type="entry name" value="Nif11"/>
</dbReference>
<keyword evidence="1" id="KW-0812">Transmembrane</keyword>
<keyword evidence="1" id="KW-1133">Transmembrane helix</keyword>
<evidence type="ECO:0000259" key="2">
    <source>
        <dbReference type="Pfam" id="PF07862"/>
    </source>
</evidence>
<feature type="domain" description="Nif11" evidence="2">
    <location>
        <begin position="10"/>
        <end position="46"/>
    </location>
</feature>
<comment type="caution">
    <text evidence="3">The sequence shown here is derived from an EMBL/GenBank/DDBJ whole genome shotgun (WGS) entry which is preliminary data.</text>
</comment>
<protein>
    <submittedName>
        <fullName evidence="3">Nif11-like leader peptide family RiPP</fullName>
    </submittedName>
</protein>
<evidence type="ECO:0000313" key="4">
    <source>
        <dbReference type="Proteomes" id="UP001407405"/>
    </source>
</evidence>